<evidence type="ECO:0000256" key="1">
    <source>
        <dbReference type="ARBA" id="ARBA00000971"/>
    </source>
</evidence>
<proteinExistence type="inferred from homology"/>
<evidence type="ECO:0000256" key="4">
    <source>
        <dbReference type="ARBA" id="ARBA00023235"/>
    </source>
</evidence>
<evidence type="ECO:0000256" key="5">
    <source>
        <dbReference type="PROSITE-ProRule" id="PRU00277"/>
    </source>
</evidence>
<reference evidence="10" key="1">
    <citation type="submission" date="2017-06" db="EMBL/GenBank/DDBJ databases">
        <authorList>
            <person name="Varghese N."/>
            <person name="Submissions S."/>
        </authorList>
    </citation>
    <scope>NUCLEOTIDE SEQUENCE [LARGE SCALE GENOMIC DNA]</scope>
    <source>
        <strain evidence="10">LNB2</strain>
    </source>
</reference>
<dbReference type="SUPFAM" id="SSF54534">
    <property type="entry name" value="FKBP-like"/>
    <property type="match status" value="1"/>
</dbReference>
<name>A0A239H9Z5_9SPHN</name>
<evidence type="ECO:0000256" key="3">
    <source>
        <dbReference type="ARBA" id="ARBA00023110"/>
    </source>
</evidence>
<evidence type="ECO:0000256" key="6">
    <source>
        <dbReference type="RuleBase" id="RU003915"/>
    </source>
</evidence>
<keyword evidence="3 5" id="KW-0697">Rotamase</keyword>
<dbReference type="EC" id="5.2.1.8" evidence="6"/>
<feature type="chain" id="PRO_5012579610" description="Peptidyl-prolyl cis-trans isomerase" evidence="7">
    <location>
        <begin position="22"/>
        <end position="140"/>
    </location>
</feature>
<evidence type="ECO:0000313" key="9">
    <source>
        <dbReference type="EMBL" id="SNS77643.1"/>
    </source>
</evidence>
<comment type="catalytic activity">
    <reaction evidence="1 5 6">
        <text>[protein]-peptidylproline (omega=180) = [protein]-peptidylproline (omega=0)</text>
        <dbReference type="Rhea" id="RHEA:16237"/>
        <dbReference type="Rhea" id="RHEA-COMP:10747"/>
        <dbReference type="Rhea" id="RHEA-COMP:10748"/>
        <dbReference type="ChEBI" id="CHEBI:83833"/>
        <dbReference type="ChEBI" id="CHEBI:83834"/>
        <dbReference type="EC" id="5.2.1.8"/>
    </reaction>
</comment>
<keyword evidence="10" id="KW-1185">Reference proteome</keyword>
<evidence type="ECO:0000256" key="7">
    <source>
        <dbReference type="SAM" id="SignalP"/>
    </source>
</evidence>
<dbReference type="Gene3D" id="3.10.50.40">
    <property type="match status" value="1"/>
</dbReference>
<dbReference type="EMBL" id="FZOS01000015">
    <property type="protein sequence ID" value="SNS77643.1"/>
    <property type="molecule type" value="Genomic_DNA"/>
</dbReference>
<evidence type="ECO:0000256" key="2">
    <source>
        <dbReference type="ARBA" id="ARBA00006577"/>
    </source>
</evidence>
<dbReference type="PANTHER" id="PTHR43811:SF57">
    <property type="entry name" value="FKBP-TYPE PEPTIDYL-PROLYL CIS-TRANS ISOMERASE FKPA-RELATED"/>
    <property type="match status" value="1"/>
</dbReference>
<sequence>MRALFAALALAVALPAAPALAANPAPMVKTASGIEYQVLRKAKGKALRPAATDRVRVNYRGMLADGTTFDASRYDEPVTFGLDEVIPGWAEGVQLMEVGSKYRFVIPPALAYGSAGAGGVIPPDATLTFDIELIAINPQD</sequence>
<dbReference type="Proteomes" id="UP000198281">
    <property type="component" value="Unassembled WGS sequence"/>
</dbReference>
<dbReference type="Pfam" id="PF00254">
    <property type="entry name" value="FKBP_C"/>
    <property type="match status" value="1"/>
</dbReference>
<evidence type="ECO:0000259" key="8">
    <source>
        <dbReference type="PROSITE" id="PS50059"/>
    </source>
</evidence>
<dbReference type="InterPro" id="IPR001179">
    <property type="entry name" value="PPIase_FKBP_dom"/>
</dbReference>
<dbReference type="InterPro" id="IPR046357">
    <property type="entry name" value="PPIase_dom_sf"/>
</dbReference>
<gene>
    <name evidence="9" type="ORF">SAMN06295912_11578</name>
</gene>
<dbReference type="PANTHER" id="PTHR43811">
    <property type="entry name" value="FKBP-TYPE PEPTIDYL-PROLYL CIS-TRANS ISOMERASE FKPA"/>
    <property type="match status" value="1"/>
</dbReference>
<feature type="signal peptide" evidence="7">
    <location>
        <begin position="1"/>
        <end position="21"/>
    </location>
</feature>
<dbReference type="GO" id="GO:0003755">
    <property type="term" value="F:peptidyl-prolyl cis-trans isomerase activity"/>
    <property type="evidence" value="ECO:0007669"/>
    <property type="project" value="UniProtKB-UniRule"/>
</dbReference>
<protein>
    <recommendedName>
        <fullName evidence="6">Peptidyl-prolyl cis-trans isomerase</fullName>
        <ecNumber evidence="6">5.2.1.8</ecNumber>
    </recommendedName>
</protein>
<organism evidence="9 10">
    <name type="scientific">Edaphosphingomonas laterariae</name>
    <dbReference type="NCBI Taxonomy" id="861865"/>
    <lineage>
        <taxon>Bacteria</taxon>
        <taxon>Pseudomonadati</taxon>
        <taxon>Pseudomonadota</taxon>
        <taxon>Alphaproteobacteria</taxon>
        <taxon>Sphingomonadales</taxon>
        <taxon>Rhizorhabdaceae</taxon>
        <taxon>Edaphosphingomonas</taxon>
    </lineage>
</organism>
<dbReference type="PROSITE" id="PS50059">
    <property type="entry name" value="FKBP_PPIASE"/>
    <property type="match status" value="1"/>
</dbReference>
<comment type="similarity">
    <text evidence="2 6">Belongs to the FKBP-type PPIase family.</text>
</comment>
<feature type="domain" description="PPIase FKBP-type" evidence="8">
    <location>
        <begin position="52"/>
        <end position="137"/>
    </location>
</feature>
<dbReference type="RefSeq" id="WP_245842913.1">
    <property type="nucleotide sequence ID" value="NZ_FZOS01000015.1"/>
</dbReference>
<accession>A0A239H9Z5</accession>
<keyword evidence="7" id="KW-0732">Signal</keyword>
<dbReference type="AlphaFoldDB" id="A0A239H9Z5"/>
<evidence type="ECO:0000313" key="10">
    <source>
        <dbReference type="Proteomes" id="UP000198281"/>
    </source>
</evidence>
<keyword evidence="4 5" id="KW-0413">Isomerase</keyword>